<reference evidence="2 3" key="1">
    <citation type="submission" date="2024-10" db="EMBL/GenBank/DDBJ databases">
        <title>The Natural Products Discovery Center: Release of the First 8490 Sequenced Strains for Exploring Actinobacteria Biosynthetic Diversity.</title>
        <authorList>
            <person name="Kalkreuter E."/>
            <person name="Kautsar S.A."/>
            <person name="Yang D."/>
            <person name="Bader C.D."/>
            <person name="Teijaro C.N."/>
            <person name="Fluegel L."/>
            <person name="Davis C.M."/>
            <person name="Simpson J.R."/>
            <person name="Lauterbach L."/>
            <person name="Steele A.D."/>
            <person name="Gui C."/>
            <person name="Meng S."/>
            <person name="Li G."/>
            <person name="Viehrig K."/>
            <person name="Ye F."/>
            <person name="Su P."/>
            <person name="Kiefer A.F."/>
            <person name="Nichols A."/>
            <person name="Cepeda A.J."/>
            <person name="Yan W."/>
            <person name="Fan B."/>
            <person name="Jiang Y."/>
            <person name="Adhikari A."/>
            <person name="Zheng C.-J."/>
            <person name="Schuster L."/>
            <person name="Cowan T.M."/>
            <person name="Smanski M.J."/>
            <person name="Chevrette M.G."/>
            <person name="De Carvalho L.P.S."/>
            <person name="Shen B."/>
        </authorList>
    </citation>
    <scope>NUCLEOTIDE SEQUENCE [LARGE SCALE GENOMIC DNA]</scope>
    <source>
        <strain evidence="2 3">NPDC004119</strain>
    </source>
</reference>
<name>A0ABW6PB82_9NOCA</name>
<evidence type="ECO:0000256" key="1">
    <source>
        <dbReference type="SAM" id="MobiDB-lite"/>
    </source>
</evidence>
<feature type="region of interest" description="Disordered" evidence="1">
    <location>
        <begin position="70"/>
        <end position="105"/>
    </location>
</feature>
<proteinExistence type="predicted"/>
<feature type="compositionally biased region" description="Polar residues" evidence="1">
    <location>
        <begin position="77"/>
        <end position="89"/>
    </location>
</feature>
<evidence type="ECO:0000313" key="3">
    <source>
        <dbReference type="Proteomes" id="UP001601442"/>
    </source>
</evidence>
<organism evidence="2 3">
    <name type="scientific">Nocardia aobensis</name>
    <dbReference type="NCBI Taxonomy" id="257277"/>
    <lineage>
        <taxon>Bacteria</taxon>
        <taxon>Bacillati</taxon>
        <taxon>Actinomycetota</taxon>
        <taxon>Actinomycetes</taxon>
        <taxon>Mycobacteriales</taxon>
        <taxon>Nocardiaceae</taxon>
        <taxon>Nocardia</taxon>
    </lineage>
</organism>
<accession>A0ABW6PB82</accession>
<comment type="caution">
    <text evidence="2">The sequence shown here is derived from an EMBL/GenBank/DDBJ whole genome shotgun (WGS) entry which is preliminary data.</text>
</comment>
<sequence>MDPRRMQLNRRHSIEMGRLFDRFCREHPDNEFGFGENSPVADRDEHAWTAYSAELLARHQAERSALADVLEAEQRQTDSTSRPSETCDTPRSCEDDNRPGATEQR</sequence>
<gene>
    <name evidence="2" type="ORF">ACFYU5_28655</name>
</gene>
<protein>
    <submittedName>
        <fullName evidence="2">Uncharacterized protein</fullName>
    </submittedName>
</protein>
<dbReference type="RefSeq" id="WP_387399715.1">
    <property type="nucleotide sequence ID" value="NZ_JBIAMT010000006.1"/>
</dbReference>
<keyword evidence="3" id="KW-1185">Reference proteome</keyword>
<dbReference type="EMBL" id="JBIAMT010000006">
    <property type="protein sequence ID" value="MFF0500399.1"/>
    <property type="molecule type" value="Genomic_DNA"/>
</dbReference>
<evidence type="ECO:0000313" key="2">
    <source>
        <dbReference type="EMBL" id="MFF0500399.1"/>
    </source>
</evidence>
<feature type="compositionally biased region" description="Basic and acidic residues" evidence="1">
    <location>
        <begin position="91"/>
        <end position="105"/>
    </location>
</feature>
<dbReference type="Proteomes" id="UP001601442">
    <property type="component" value="Unassembled WGS sequence"/>
</dbReference>